<evidence type="ECO:0000256" key="1">
    <source>
        <dbReference type="SAM" id="MobiDB-lite"/>
    </source>
</evidence>
<evidence type="ECO:0000313" key="3">
    <source>
        <dbReference type="Proteomes" id="UP001303473"/>
    </source>
</evidence>
<accession>A0AAN6N148</accession>
<sequence>MPKCSIYGILRLQSSSQHKRSSNFQTLFVPAVMAPSFESTQEAVLGIGSWAGERLRHPVPFLDFNAMAVPEVPRQNASSHDSTLMPNPPRSDQVPSRRYTNSDCCPPAPVEGTRREAGSTKTTRRTSTKAQGAQHNRKQLKLRPLLRKELGATHPLAWQLQHSEQHPYQQDEPQKQNNPKKMGAPTKFVSNSWHLPRKCPSEHDSNSSKCSAITTRTFWV</sequence>
<comment type="caution">
    <text evidence="2">The sequence shown here is derived from an EMBL/GenBank/DDBJ whole genome shotgun (WGS) entry which is preliminary data.</text>
</comment>
<dbReference type="Proteomes" id="UP001303473">
    <property type="component" value="Unassembled WGS sequence"/>
</dbReference>
<organism evidence="2 3">
    <name type="scientific">Diplogelasinospora grovesii</name>
    <dbReference type="NCBI Taxonomy" id="303347"/>
    <lineage>
        <taxon>Eukaryota</taxon>
        <taxon>Fungi</taxon>
        <taxon>Dikarya</taxon>
        <taxon>Ascomycota</taxon>
        <taxon>Pezizomycotina</taxon>
        <taxon>Sordariomycetes</taxon>
        <taxon>Sordariomycetidae</taxon>
        <taxon>Sordariales</taxon>
        <taxon>Diplogelasinosporaceae</taxon>
        <taxon>Diplogelasinospora</taxon>
    </lineage>
</organism>
<reference evidence="3" key="1">
    <citation type="journal article" date="2023" name="Mol. Phylogenet. Evol.">
        <title>Genome-scale phylogeny and comparative genomics of the fungal order Sordariales.</title>
        <authorList>
            <person name="Hensen N."/>
            <person name="Bonometti L."/>
            <person name="Westerberg I."/>
            <person name="Brannstrom I.O."/>
            <person name="Guillou S."/>
            <person name="Cros-Aarteil S."/>
            <person name="Calhoun S."/>
            <person name="Haridas S."/>
            <person name="Kuo A."/>
            <person name="Mondo S."/>
            <person name="Pangilinan J."/>
            <person name="Riley R."/>
            <person name="LaButti K."/>
            <person name="Andreopoulos B."/>
            <person name="Lipzen A."/>
            <person name="Chen C."/>
            <person name="Yan M."/>
            <person name="Daum C."/>
            <person name="Ng V."/>
            <person name="Clum A."/>
            <person name="Steindorff A."/>
            <person name="Ohm R.A."/>
            <person name="Martin F."/>
            <person name="Silar P."/>
            <person name="Natvig D.O."/>
            <person name="Lalanne C."/>
            <person name="Gautier V."/>
            <person name="Ament-Velasquez S.L."/>
            <person name="Kruys A."/>
            <person name="Hutchinson M.I."/>
            <person name="Powell A.J."/>
            <person name="Barry K."/>
            <person name="Miller A.N."/>
            <person name="Grigoriev I.V."/>
            <person name="Debuchy R."/>
            <person name="Gladieux P."/>
            <person name="Hiltunen Thoren M."/>
            <person name="Johannesson H."/>
        </authorList>
    </citation>
    <scope>NUCLEOTIDE SEQUENCE [LARGE SCALE GENOMIC DNA]</scope>
    <source>
        <strain evidence="3">CBS 340.73</strain>
    </source>
</reference>
<feature type="compositionally biased region" description="Basic residues" evidence="1">
    <location>
        <begin position="135"/>
        <end position="144"/>
    </location>
</feature>
<name>A0AAN6N148_9PEZI</name>
<keyword evidence="3" id="KW-1185">Reference proteome</keyword>
<proteinExistence type="predicted"/>
<feature type="compositionally biased region" description="Polar residues" evidence="1">
    <location>
        <begin position="75"/>
        <end position="85"/>
    </location>
</feature>
<dbReference type="EMBL" id="MU853889">
    <property type="protein sequence ID" value="KAK3936268.1"/>
    <property type="molecule type" value="Genomic_DNA"/>
</dbReference>
<gene>
    <name evidence="2" type="ORF">QBC46DRAFT_32703</name>
</gene>
<protein>
    <submittedName>
        <fullName evidence="2">Uncharacterized protein</fullName>
    </submittedName>
</protein>
<evidence type="ECO:0000313" key="2">
    <source>
        <dbReference type="EMBL" id="KAK3936268.1"/>
    </source>
</evidence>
<dbReference type="AlphaFoldDB" id="A0AAN6N148"/>
<feature type="region of interest" description="Disordered" evidence="1">
    <location>
        <begin position="73"/>
        <end position="144"/>
    </location>
</feature>
<feature type="region of interest" description="Disordered" evidence="1">
    <location>
        <begin position="163"/>
        <end position="191"/>
    </location>
</feature>